<gene>
    <name evidence="2" type="ORF">OE749_17375</name>
</gene>
<reference evidence="2 3" key="1">
    <citation type="submission" date="2022-10" db="EMBL/GenBank/DDBJ databases">
        <title>Aestuariibacter sp. AA17 isolated from Montipora capitata coral fragment.</title>
        <authorList>
            <person name="Emsley S.A."/>
            <person name="Pfannmuller K.M."/>
            <person name="Loughran R.M."/>
            <person name="Shlafstein M."/>
            <person name="Papke E."/>
            <person name="Saw J.H."/>
            <person name="Ushijima B."/>
            <person name="Videau P."/>
        </authorList>
    </citation>
    <scope>NUCLEOTIDE SEQUENCE [LARGE SCALE GENOMIC DNA]</scope>
    <source>
        <strain evidence="2 3">AA17</strain>
    </source>
</reference>
<keyword evidence="3" id="KW-1185">Reference proteome</keyword>
<organism evidence="2 3">
    <name type="scientific">Fluctibacter corallii</name>
    <dbReference type="NCBI Taxonomy" id="2984329"/>
    <lineage>
        <taxon>Bacteria</taxon>
        <taxon>Pseudomonadati</taxon>
        <taxon>Pseudomonadota</taxon>
        <taxon>Gammaproteobacteria</taxon>
        <taxon>Alteromonadales</taxon>
        <taxon>Alteromonadaceae</taxon>
        <taxon>Fluctibacter</taxon>
    </lineage>
</organism>
<accession>A0ABT3ACS4</accession>
<name>A0ABT3ACS4_9ALTE</name>
<evidence type="ECO:0000313" key="2">
    <source>
        <dbReference type="EMBL" id="MCV2886470.1"/>
    </source>
</evidence>
<sequence>MKNFIAKIKKRWSIRKSIKYVSKCNQNKVAKKHYLKISTVESALLDYGDTRFKLHVLAFFCSKKAFDIHCEEFGLVADYYDYKSESVEAYSMLPSGTSQELTHDNEMYGAETNSDSH</sequence>
<comment type="caution">
    <text evidence="2">The sequence shown here is derived from an EMBL/GenBank/DDBJ whole genome shotgun (WGS) entry which is preliminary data.</text>
</comment>
<evidence type="ECO:0000256" key="1">
    <source>
        <dbReference type="SAM" id="MobiDB-lite"/>
    </source>
</evidence>
<evidence type="ECO:0000313" key="3">
    <source>
        <dbReference type="Proteomes" id="UP001652504"/>
    </source>
</evidence>
<dbReference type="RefSeq" id="WP_263713757.1">
    <property type="nucleotide sequence ID" value="NZ_JAOWKX010000011.1"/>
</dbReference>
<dbReference type="Proteomes" id="UP001652504">
    <property type="component" value="Unassembled WGS sequence"/>
</dbReference>
<protein>
    <submittedName>
        <fullName evidence="2">Uncharacterized protein</fullName>
    </submittedName>
</protein>
<dbReference type="EMBL" id="JAOWKX010000011">
    <property type="protein sequence ID" value="MCV2886470.1"/>
    <property type="molecule type" value="Genomic_DNA"/>
</dbReference>
<proteinExistence type="predicted"/>
<feature type="region of interest" description="Disordered" evidence="1">
    <location>
        <begin position="97"/>
        <end position="117"/>
    </location>
</feature>